<dbReference type="InterPro" id="IPR001647">
    <property type="entry name" value="HTH_TetR"/>
</dbReference>
<proteinExistence type="predicted"/>
<evidence type="ECO:0000256" key="2">
    <source>
        <dbReference type="ARBA" id="ARBA00023015"/>
    </source>
</evidence>
<evidence type="ECO:0000256" key="1">
    <source>
        <dbReference type="ARBA" id="ARBA00022491"/>
    </source>
</evidence>
<dbReference type="GO" id="GO:0000976">
    <property type="term" value="F:transcription cis-regulatory region binding"/>
    <property type="evidence" value="ECO:0007669"/>
    <property type="project" value="TreeGrafter"/>
</dbReference>
<accession>A0A081NVL2</accession>
<keyword evidence="3 5" id="KW-0238">DNA-binding</keyword>
<name>A0A081NVL2_9BACL</name>
<dbReference type="SUPFAM" id="SSF46689">
    <property type="entry name" value="Homeodomain-like"/>
    <property type="match status" value="1"/>
</dbReference>
<keyword evidence="4" id="KW-0804">Transcription</keyword>
<evidence type="ECO:0000313" key="7">
    <source>
        <dbReference type="EMBL" id="KEQ22485.1"/>
    </source>
</evidence>
<reference evidence="7 8" key="1">
    <citation type="submission" date="2014-06" db="EMBL/GenBank/DDBJ databases">
        <title>Draft genome sequence of Paenibacillus sp. MSt1.</title>
        <authorList>
            <person name="Aw Y.K."/>
            <person name="Ong K.S."/>
            <person name="Gan H.M."/>
            <person name="Lee S.M."/>
        </authorList>
    </citation>
    <scope>NUCLEOTIDE SEQUENCE [LARGE SCALE GENOMIC DNA]</scope>
    <source>
        <strain evidence="7 8">MSt1</strain>
    </source>
</reference>
<evidence type="ECO:0000256" key="4">
    <source>
        <dbReference type="ARBA" id="ARBA00023163"/>
    </source>
</evidence>
<dbReference type="OrthoDB" id="9806334at2"/>
<gene>
    <name evidence="7" type="ORF">ET33_23440</name>
</gene>
<dbReference type="InterPro" id="IPR039538">
    <property type="entry name" value="BetI_C"/>
</dbReference>
<dbReference type="InterPro" id="IPR036271">
    <property type="entry name" value="Tet_transcr_reg_TetR-rel_C_sf"/>
</dbReference>
<dbReference type="Pfam" id="PF13977">
    <property type="entry name" value="TetR_C_6"/>
    <property type="match status" value="1"/>
</dbReference>
<protein>
    <submittedName>
        <fullName evidence="7">TetR family transcriptional regulator</fullName>
    </submittedName>
</protein>
<keyword evidence="8" id="KW-1185">Reference proteome</keyword>
<dbReference type="PANTHER" id="PTHR30055:SF226">
    <property type="entry name" value="HTH-TYPE TRANSCRIPTIONAL REGULATOR PKSA"/>
    <property type="match status" value="1"/>
</dbReference>
<keyword evidence="1" id="KW-0678">Repressor</keyword>
<sequence>MPKKVDLTERKNQIASATWRVILKHGLDKASIQQIADEASISAGMIQHHFSSKDLLIYYSMKLVLDRVHERAMTRTKAFQGTDEEAIRRLMKFLVPVNLEELSERRVWVAFLGQSFSNPELLELQQQMNHYTRYIMGMIVDLMGELGYLRPDCNRELEAEIVYCFIEGLIIHVLQSPEQYPEETVDLLIDYYLTRKRGDQADG</sequence>
<dbReference type="eggNOG" id="COG1309">
    <property type="taxonomic scope" value="Bacteria"/>
</dbReference>
<evidence type="ECO:0000256" key="3">
    <source>
        <dbReference type="ARBA" id="ARBA00023125"/>
    </source>
</evidence>
<dbReference type="AlphaFoldDB" id="A0A081NVL2"/>
<dbReference type="InterPro" id="IPR050109">
    <property type="entry name" value="HTH-type_TetR-like_transc_reg"/>
</dbReference>
<dbReference type="EMBL" id="JNVM01000038">
    <property type="protein sequence ID" value="KEQ22485.1"/>
    <property type="molecule type" value="Genomic_DNA"/>
</dbReference>
<keyword evidence="2" id="KW-0805">Transcription regulation</keyword>
<dbReference type="GO" id="GO:0003700">
    <property type="term" value="F:DNA-binding transcription factor activity"/>
    <property type="evidence" value="ECO:0007669"/>
    <property type="project" value="TreeGrafter"/>
</dbReference>
<dbReference type="InterPro" id="IPR009057">
    <property type="entry name" value="Homeodomain-like_sf"/>
</dbReference>
<dbReference type="Proteomes" id="UP000028123">
    <property type="component" value="Unassembled WGS sequence"/>
</dbReference>
<dbReference type="RefSeq" id="WP_036691305.1">
    <property type="nucleotide sequence ID" value="NZ_FYEP01000011.1"/>
</dbReference>
<organism evidence="7 8">
    <name type="scientific">Paenibacillus tyrfis</name>
    <dbReference type="NCBI Taxonomy" id="1501230"/>
    <lineage>
        <taxon>Bacteria</taxon>
        <taxon>Bacillati</taxon>
        <taxon>Bacillota</taxon>
        <taxon>Bacilli</taxon>
        <taxon>Bacillales</taxon>
        <taxon>Paenibacillaceae</taxon>
        <taxon>Paenibacillus</taxon>
    </lineage>
</organism>
<dbReference type="SUPFAM" id="SSF48498">
    <property type="entry name" value="Tetracyclin repressor-like, C-terminal domain"/>
    <property type="match status" value="1"/>
</dbReference>
<comment type="caution">
    <text evidence="7">The sequence shown here is derived from an EMBL/GenBank/DDBJ whole genome shotgun (WGS) entry which is preliminary data.</text>
</comment>
<feature type="domain" description="HTH tetR-type" evidence="6">
    <location>
        <begin position="8"/>
        <end position="68"/>
    </location>
</feature>
<dbReference type="PANTHER" id="PTHR30055">
    <property type="entry name" value="HTH-TYPE TRANSCRIPTIONAL REGULATOR RUTR"/>
    <property type="match status" value="1"/>
</dbReference>
<dbReference type="Pfam" id="PF00440">
    <property type="entry name" value="TetR_N"/>
    <property type="match status" value="1"/>
</dbReference>
<feature type="DNA-binding region" description="H-T-H motif" evidence="5">
    <location>
        <begin position="31"/>
        <end position="50"/>
    </location>
</feature>
<dbReference type="PROSITE" id="PS50977">
    <property type="entry name" value="HTH_TETR_2"/>
    <property type="match status" value="1"/>
</dbReference>
<dbReference type="Gene3D" id="1.10.357.10">
    <property type="entry name" value="Tetracycline Repressor, domain 2"/>
    <property type="match status" value="1"/>
</dbReference>
<evidence type="ECO:0000256" key="5">
    <source>
        <dbReference type="PROSITE-ProRule" id="PRU00335"/>
    </source>
</evidence>
<evidence type="ECO:0000259" key="6">
    <source>
        <dbReference type="PROSITE" id="PS50977"/>
    </source>
</evidence>
<evidence type="ECO:0000313" key="8">
    <source>
        <dbReference type="Proteomes" id="UP000028123"/>
    </source>
</evidence>